<comment type="caution">
    <text evidence="1">The sequence shown here is derived from an EMBL/GenBank/DDBJ whole genome shotgun (WGS) entry which is preliminary data.</text>
</comment>
<keyword evidence="2" id="KW-1185">Reference proteome</keyword>
<sequence>MSLGLRNESLPLNPILRNFTPIAGLKLSQIRLHSISPAILRPTNRTTTSWPSQIRPLDPSILPHSQQMAEPPKHVRFKFADYIRLSHQVLNLGILADPPGVTVSSDGSQDLPKNPTFSHQKLVLFLLEPESIKESDSISGFGTDTGAGSSESDHFAELRLPMLNTPIETDMSFYGPSGSEAASKAALIGKPGRAGASRGRFWAVRQRATTVEYCPVSPRPLVRMGAEKHNGVANYCRRPVHRPFLQRIQYAIWNPEERTFLGRTPKRWVQRVNGSWRSRKNWELKDMVPDTNIMGEIKFARLGWLRHLEKMCDAYDADRWTHLYEFLYKEYYDPLRVMRPMRTIPTSVIGLIYLVMYICIIIFFSICMCGLLATMDERVPYFQLADSIIGDNPGMGHRPLLFEEGNLIWYHADNDTQIKRYVDNINEFLARPSNCTPLSTILGHSHPVTASYLAKIIAPPSLRART</sequence>
<dbReference type="Proteomes" id="UP001064048">
    <property type="component" value="Chromosome 3"/>
</dbReference>
<evidence type="ECO:0000313" key="1">
    <source>
        <dbReference type="EMBL" id="KAI8427385.1"/>
    </source>
</evidence>
<protein>
    <submittedName>
        <fullName evidence="1">Uncharacterized protein</fullName>
    </submittedName>
</protein>
<organism evidence="1 2">
    <name type="scientific">Choristoneura fumiferana</name>
    <name type="common">Spruce budworm moth</name>
    <name type="synonym">Archips fumiferana</name>
    <dbReference type="NCBI Taxonomy" id="7141"/>
    <lineage>
        <taxon>Eukaryota</taxon>
        <taxon>Metazoa</taxon>
        <taxon>Ecdysozoa</taxon>
        <taxon>Arthropoda</taxon>
        <taxon>Hexapoda</taxon>
        <taxon>Insecta</taxon>
        <taxon>Pterygota</taxon>
        <taxon>Neoptera</taxon>
        <taxon>Endopterygota</taxon>
        <taxon>Lepidoptera</taxon>
        <taxon>Glossata</taxon>
        <taxon>Ditrysia</taxon>
        <taxon>Tortricoidea</taxon>
        <taxon>Tortricidae</taxon>
        <taxon>Tortricinae</taxon>
        <taxon>Choristoneura</taxon>
    </lineage>
</organism>
<gene>
    <name evidence="1" type="ORF">MSG28_001940</name>
</gene>
<name>A0ACC0JT92_CHOFU</name>
<accession>A0ACC0JT92</accession>
<dbReference type="EMBL" id="CM046103">
    <property type="protein sequence ID" value="KAI8427385.1"/>
    <property type="molecule type" value="Genomic_DNA"/>
</dbReference>
<reference evidence="1 2" key="1">
    <citation type="journal article" date="2022" name="Genome Biol. Evol.">
        <title>The Spruce Budworm Genome: Reconstructing the Evolutionary History of Antifreeze Proteins.</title>
        <authorList>
            <person name="Beliveau C."/>
            <person name="Gagne P."/>
            <person name="Picq S."/>
            <person name="Vernygora O."/>
            <person name="Keeling C.I."/>
            <person name="Pinkney K."/>
            <person name="Doucet D."/>
            <person name="Wen F."/>
            <person name="Johnston J.S."/>
            <person name="Maaroufi H."/>
            <person name="Boyle B."/>
            <person name="Laroche J."/>
            <person name="Dewar K."/>
            <person name="Juretic N."/>
            <person name="Blackburn G."/>
            <person name="Nisole A."/>
            <person name="Brunet B."/>
            <person name="Brandao M."/>
            <person name="Lumley L."/>
            <person name="Duan J."/>
            <person name="Quan G."/>
            <person name="Lucarotti C.J."/>
            <person name="Roe A.D."/>
            <person name="Sperling F.A.H."/>
            <person name="Levesque R.C."/>
            <person name="Cusson M."/>
        </authorList>
    </citation>
    <scope>NUCLEOTIDE SEQUENCE [LARGE SCALE GENOMIC DNA]</scope>
    <source>
        <strain evidence="1">Glfc:IPQL:Cfum</strain>
    </source>
</reference>
<evidence type="ECO:0000313" key="2">
    <source>
        <dbReference type="Proteomes" id="UP001064048"/>
    </source>
</evidence>
<proteinExistence type="predicted"/>